<organism evidence="3 4">
    <name type="scientific">Aedes albopictus</name>
    <name type="common">Asian tiger mosquito</name>
    <name type="synonym">Stegomyia albopicta</name>
    <dbReference type="NCBI Taxonomy" id="7160"/>
    <lineage>
        <taxon>Eukaryota</taxon>
        <taxon>Metazoa</taxon>
        <taxon>Ecdysozoa</taxon>
        <taxon>Arthropoda</taxon>
        <taxon>Hexapoda</taxon>
        <taxon>Insecta</taxon>
        <taxon>Pterygota</taxon>
        <taxon>Neoptera</taxon>
        <taxon>Endopterygota</taxon>
        <taxon>Diptera</taxon>
        <taxon>Nematocera</taxon>
        <taxon>Culicoidea</taxon>
        <taxon>Culicidae</taxon>
        <taxon>Culicinae</taxon>
        <taxon>Aedini</taxon>
        <taxon>Aedes</taxon>
        <taxon>Stegomyia</taxon>
    </lineage>
</organism>
<dbReference type="GeneID" id="134291403"/>
<evidence type="ECO:0000256" key="1">
    <source>
        <dbReference type="SAM" id="MobiDB-lite"/>
    </source>
</evidence>
<dbReference type="InterPro" id="IPR041588">
    <property type="entry name" value="Integrase_H2C2"/>
</dbReference>
<feature type="region of interest" description="Disordered" evidence="1">
    <location>
        <begin position="405"/>
        <end position="463"/>
    </location>
</feature>
<dbReference type="InterPro" id="IPR001584">
    <property type="entry name" value="Integrase_cat-core"/>
</dbReference>
<dbReference type="RefSeq" id="XP_062715098.1">
    <property type="nucleotide sequence ID" value="XM_062859114.1"/>
</dbReference>
<dbReference type="InterPro" id="IPR012337">
    <property type="entry name" value="RNaseH-like_sf"/>
</dbReference>
<dbReference type="Proteomes" id="UP000069940">
    <property type="component" value="Unassembled WGS sequence"/>
</dbReference>
<dbReference type="SUPFAM" id="SSF53098">
    <property type="entry name" value="Ribonuclease H-like"/>
    <property type="match status" value="1"/>
</dbReference>
<dbReference type="InterPro" id="IPR036397">
    <property type="entry name" value="RNaseH_sf"/>
</dbReference>
<accession>A0ABM1YMC1</accession>
<protein>
    <recommendedName>
        <fullName evidence="2">Integrase catalytic domain-containing protein</fullName>
    </recommendedName>
</protein>
<feature type="region of interest" description="Disordered" evidence="1">
    <location>
        <begin position="104"/>
        <end position="126"/>
    </location>
</feature>
<dbReference type="PROSITE" id="PS50994">
    <property type="entry name" value="INTEGRASE"/>
    <property type="match status" value="1"/>
</dbReference>
<evidence type="ECO:0000313" key="3">
    <source>
        <dbReference type="EnsemblMetazoa" id="AALFPA23_010447.P14624"/>
    </source>
</evidence>
<feature type="domain" description="Integrase catalytic" evidence="2">
    <location>
        <begin position="1010"/>
        <end position="1168"/>
    </location>
</feature>
<name>A0ABM1YMC1_AEDAL</name>
<dbReference type="EnsemblMetazoa" id="AALFPA23_010447.R14624">
    <property type="protein sequence ID" value="AALFPA23_010447.P14624"/>
    <property type="gene ID" value="AALFPA23_010447"/>
</dbReference>
<dbReference type="InterPro" id="IPR005312">
    <property type="entry name" value="DUF1759"/>
</dbReference>
<keyword evidence="4" id="KW-1185">Reference proteome</keyword>
<dbReference type="PANTHER" id="PTHR47331">
    <property type="entry name" value="PHD-TYPE DOMAIN-CONTAINING PROTEIN"/>
    <property type="match status" value="1"/>
</dbReference>
<dbReference type="Gene3D" id="3.30.420.10">
    <property type="entry name" value="Ribonuclease H-like superfamily/Ribonuclease H"/>
    <property type="match status" value="1"/>
</dbReference>
<proteinExistence type="predicted"/>
<sequence length="1168" mass="132033">MADLRALAKSERRVLNTLEGLENFARRYDPSQDEPQIAVRLESLEAICKEFYAIRQRIELLTDETADDEDDKDVQVREKANLAALTEFEERYFRLKASLISKRAPPSPIATTSGIGQPGDRSDSSFSKVKLPEIRLPSFGGRIKEWVPFRDSFCSLIHENKQLNDMDRFSYLKSALSGEALQEIESVELSAANYSVAWKELESRYENKKLIVKAHLDALFAVEGMKRESYDGLSSLISGFEKNLQMLQKIGEDTAAWSTILAYMVYSRLDPATLRQWETHHNSKEVPAYQNMIAFLRSHCAVLQSVAPVSSKPSGSDYRSSKPSVCHTTVKPSRKCPFCGDSWHPAFVCGKFQRLQVAERLEVVSKAKLCRNCLSLGHWARYCDKGTCRHCQQKHHTLLHGAQIRSSVPQSQSNPPTQTRQQPQSSPLRPNPRPQTSNASNTTPSNSQRPSTQSPATNTATSTTQTHIALPATPTHNILLSTALVRVQDRHGNTMLARALLDSCSQHCLMTKEFSSRMNFYASPSLLSVQGIGSSISTSTKIVSAVVRPRLEGMSAFSQEMHFNVLPQLTVSLPTASCSITGWNLPEAAFLADPRFHEPGPVDIIIGAEYYMDLLRNERQKATEDGPTLQNTEFGWIVSGKIPDRPVGGSPSLTFVCSTNDLQEHLTKFWDRETCRSHITQSLEESACEAYFNRTISETGEVVSSLSKRARCFFWTDSTIVKCWLSSSPSRWKQFIARVSEIQQITKDGVWNHVAGLQNPADIISRGMAPAQLQYESLWFSGPYWLRLDERNWPSAPPISEDDFDPVDLEVKSVSAALRVIQPSDIFSLRSSFSDLQRITAWMLRFRYNTQSANRSTRRQGPLTKLELEEATKALVRLCQQESFPQELADLTSGREVRESSKILALNPQLEDGILCVGGRLRHASITNRRKHPYILDHRHPFAYIVVAHYHLKLLHGGQQLIISTVRERFWPTSVRNLVRKVLHECVPCFRVRPKIQDQLMADLPPERVTPCPPFQRVGVDYCGPFQVAYPHRRSRPVKIFVAVYICLVTKAVHLELAADLSAQGFIATLKRFISRRGKPELIMCDNGRNFVGARRQLDELRRLFINQQFQSDVVRQANEEQIEFRFIPARSPNFGGLWESAVKSFKLLFKQTTSSDRRSKHPAPLLT</sequence>
<reference evidence="3" key="2">
    <citation type="submission" date="2025-05" db="UniProtKB">
        <authorList>
            <consortium name="EnsemblMetazoa"/>
        </authorList>
    </citation>
    <scope>IDENTIFICATION</scope>
    <source>
        <strain evidence="3">Foshan</strain>
    </source>
</reference>
<dbReference type="Pfam" id="PF17921">
    <property type="entry name" value="Integrase_H2C2"/>
    <property type="match status" value="1"/>
</dbReference>
<reference evidence="4" key="1">
    <citation type="journal article" date="2015" name="Proc. Natl. Acad. Sci. U.S.A.">
        <title>Genome sequence of the Asian Tiger mosquito, Aedes albopictus, reveals insights into its biology, genetics, and evolution.</title>
        <authorList>
            <person name="Chen X.G."/>
            <person name="Jiang X."/>
            <person name="Gu J."/>
            <person name="Xu M."/>
            <person name="Wu Y."/>
            <person name="Deng Y."/>
            <person name="Zhang C."/>
            <person name="Bonizzoni M."/>
            <person name="Dermauw W."/>
            <person name="Vontas J."/>
            <person name="Armbruster P."/>
            <person name="Huang X."/>
            <person name="Yang Y."/>
            <person name="Zhang H."/>
            <person name="He W."/>
            <person name="Peng H."/>
            <person name="Liu Y."/>
            <person name="Wu K."/>
            <person name="Chen J."/>
            <person name="Lirakis M."/>
            <person name="Topalis P."/>
            <person name="Van Leeuwen T."/>
            <person name="Hall A.B."/>
            <person name="Jiang X."/>
            <person name="Thorpe C."/>
            <person name="Mueller R.L."/>
            <person name="Sun C."/>
            <person name="Waterhouse R.M."/>
            <person name="Yan G."/>
            <person name="Tu Z.J."/>
            <person name="Fang X."/>
            <person name="James A.A."/>
        </authorList>
    </citation>
    <scope>NUCLEOTIDE SEQUENCE [LARGE SCALE GENOMIC DNA]</scope>
    <source>
        <strain evidence="4">Foshan</strain>
    </source>
</reference>
<evidence type="ECO:0000313" key="4">
    <source>
        <dbReference type="Proteomes" id="UP000069940"/>
    </source>
</evidence>
<evidence type="ECO:0000259" key="2">
    <source>
        <dbReference type="PROSITE" id="PS50994"/>
    </source>
</evidence>
<dbReference type="Pfam" id="PF03564">
    <property type="entry name" value="DUF1759"/>
    <property type="match status" value="1"/>
</dbReference>